<dbReference type="GO" id="GO:0005794">
    <property type="term" value="C:Golgi apparatus"/>
    <property type="evidence" value="ECO:0007669"/>
    <property type="project" value="TreeGrafter"/>
</dbReference>
<feature type="transmembrane region" description="Helical" evidence="16">
    <location>
        <begin position="80"/>
        <end position="98"/>
    </location>
</feature>
<feature type="transmembrane region" description="Helical" evidence="16">
    <location>
        <begin position="53"/>
        <end position="74"/>
    </location>
</feature>
<comment type="catalytic activity">
    <reaction evidence="14">
        <text>CDP-choline + a 1,2-diacyl-sn-glycerol = a 1,2-diacyl-sn-glycero-3-phosphocholine + CMP + H(+)</text>
        <dbReference type="Rhea" id="RHEA:32939"/>
        <dbReference type="ChEBI" id="CHEBI:15378"/>
        <dbReference type="ChEBI" id="CHEBI:17815"/>
        <dbReference type="ChEBI" id="CHEBI:57643"/>
        <dbReference type="ChEBI" id="CHEBI:58779"/>
        <dbReference type="ChEBI" id="CHEBI:60377"/>
        <dbReference type="EC" id="2.7.8.2"/>
    </reaction>
    <physiologicalReaction direction="left-to-right" evidence="14">
        <dbReference type="Rhea" id="RHEA:32940"/>
    </physiologicalReaction>
</comment>
<dbReference type="FunFam" id="1.20.120.1760:FF:000002">
    <property type="entry name" value="Choline/ethanolamine phosphotransferase 1"/>
    <property type="match status" value="1"/>
</dbReference>
<evidence type="ECO:0000256" key="14">
    <source>
        <dbReference type="ARBA" id="ARBA00048570"/>
    </source>
</evidence>
<dbReference type="Gene3D" id="1.20.120.1760">
    <property type="match status" value="1"/>
</dbReference>
<dbReference type="EC" id="2.7.8.2" evidence="13"/>
<comment type="pathway">
    <text evidence="12">Phospholipid metabolism; phosphatidylcholine biosynthesis; phosphatidylcholine from phosphocholine: step 2/2.</text>
</comment>
<keyword evidence="17" id="KW-1185">Reference proteome</keyword>
<dbReference type="AlphaFoldDB" id="A0A9B2MPZ8"/>
<reference evidence="18" key="1">
    <citation type="submission" date="2025-08" db="UniProtKB">
        <authorList>
            <consortium name="RefSeq"/>
        </authorList>
    </citation>
    <scope>IDENTIFICATION</scope>
</reference>
<dbReference type="GO" id="GO:0005789">
    <property type="term" value="C:endoplasmic reticulum membrane"/>
    <property type="evidence" value="ECO:0007669"/>
    <property type="project" value="TreeGrafter"/>
</dbReference>
<keyword evidence="7" id="KW-0444">Lipid biosynthesis</keyword>
<keyword evidence="3 15" id="KW-0808">Transferase</keyword>
<evidence type="ECO:0000256" key="16">
    <source>
        <dbReference type="SAM" id="Phobius"/>
    </source>
</evidence>
<comment type="catalytic activity">
    <reaction evidence="9">
        <text>1-hexadecanoyl-2-(4Z,7Z,10Z,13Z,16Z,19Z-docosahexaenoyl)-sn-glycerol + CDP-choline = 1-hexadecanoyl-2-(4Z,7Z,10Z,13Z,16Z,19Z-docosahexaenoyl)-sn-glycero-3-phosphocholine + CMP + H(+)</text>
        <dbReference type="Rhea" id="RHEA:54332"/>
        <dbReference type="ChEBI" id="CHEBI:15378"/>
        <dbReference type="ChEBI" id="CHEBI:58779"/>
        <dbReference type="ChEBI" id="CHEBI:60377"/>
        <dbReference type="ChEBI" id="CHEBI:74963"/>
        <dbReference type="ChEBI" id="CHEBI:82949"/>
    </reaction>
    <physiologicalReaction direction="left-to-right" evidence="9">
        <dbReference type="Rhea" id="RHEA:54333"/>
    </physiologicalReaction>
</comment>
<dbReference type="RefSeq" id="XP_012172780.1">
    <property type="nucleotide sequence ID" value="XM_012317390.3"/>
</dbReference>
<evidence type="ECO:0000256" key="9">
    <source>
        <dbReference type="ARBA" id="ARBA00036100"/>
    </source>
</evidence>
<dbReference type="Pfam" id="PF01066">
    <property type="entry name" value="CDP-OH_P_transf"/>
    <property type="match status" value="1"/>
</dbReference>
<dbReference type="PIRSF" id="PIRSF015665">
    <property type="entry name" value="CHOPT"/>
    <property type="match status" value="1"/>
</dbReference>
<keyword evidence="5 16" id="KW-1133">Transmembrane helix</keyword>
<feature type="transmembrane region" description="Helical" evidence="16">
    <location>
        <begin position="213"/>
        <end position="236"/>
    </location>
</feature>
<dbReference type="InterPro" id="IPR043130">
    <property type="entry name" value="CDP-OH_PTrfase_TM_dom"/>
</dbReference>
<organism evidence="17 18">
    <name type="scientific">Bombus terrestris</name>
    <name type="common">Buff-tailed bumblebee</name>
    <name type="synonym">Apis terrestris</name>
    <dbReference type="NCBI Taxonomy" id="30195"/>
    <lineage>
        <taxon>Eukaryota</taxon>
        <taxon>Metazoa</taxon>
        <taxon>Ecdysozoa</taxon>
        <taxon>Arthropoda</taxon>
        <taxon>Hexapoda</taxon>
        <taxon>Insecta</taxon>
        <taxon>Pterygota</taxon>
        <taxon>Neoptera</taxon>
        <taxon>Endopterygota</taxon>
        <taxon>Hymenoptera</taxon>
        <taxon>Apocrita</taxon>
        <taxon>Aculeata</taxon>
        <taxon>Apoidea</taxon>
        <taxon>Anthophila</taxon>
        <taxon>Apidae</taxon>
        <taxon>Bombus</taxon>
        <taxon>Bombus</taxon>
    </lineage>
</organism>
<dbReference type="OrthoDB" id="196717at2759"/>
<evidence type="ECO:0000256" key="12">
    <source>
        <dbReference type="ARBA" id="ARBA00037890"/>
    </source>
</evidence>
<comment type="similarity">
    <text evidence="2 15">Belongs to the CDP-alcohol phosphatidyltransferase class-I family.</text>
</comment>
<evidence type="ECO:0000256" key="13">
    <source>
        <dbReference type="ARBA" id="ARBA00038987"/>
    </source>
</evidence>
<evidence type="ECO:0000256" key="2">
    <source>
        <dbReference type="ARBA" id="ARBA00010441"/>
    </source>
</evidence>
<dbReference type="CTD" id="36496"/>
<evidence type="ECO:0000256" key="6">
    <source>
        <dbReference type="ARBA" id="ARBA00023136"/>
    </source>
</evidence>
<dbReference type="InterPro" id="IPR000462">
    <property type="entry name" value="CDP-OH_P_trans"/>
</dbReference>
<sequence length="415" mass="47148">MQFYKEKLLSPGQLKRLSEHKYSCTTNSLLDGFLQPWWDWLVSKVPLWLAPNLITIVGLIVNIATTLILVYYSPDAKTEAPRWACFLCALGLFIYQSLDAIDGKQARRTGTSTPLGELFDHGCDSISTVFIALSACIAVQLGYYPTWMFFQCFCAMTLFYCAHWQTYVSGSLRFGKVDVTEAQFTIIMIHLISAIFGPQIWMIEIPVLGVGTISNYVAVFFYAGYIHVFLEFCKVFESGGIGKNGSTIAGTSVLSPIIPFSFVVVPAFIIYRKSAEHVYENHPALYILAFGMVAAKVTNRLVVAHMTKNEMEYLDSSLIGPAMLFLNQYFNFFIKEYYVLWLCFIWVTLDLLRYNTQICLEICDYMKIKLFRIPLGDHRTSLVSNTAEKNVRAMVEQEPLLDEDYHHGSDTTLDL</sequence>
<evidence type="ECO:0000256" key="8">
    <source>
        <dbReference type="ARBA" id="ARBA00023264"/>
    </source>
</evidence>
<keyword evidence="7" id="KW-0594">Phospholipid biosynthesis</keyword>
<evidence type="ECO:0000256" key="1">
    <source>
        <dbReference type="ARBA" id="ARBA00004141"/>
    </source>
</evidence>
<feature type="transmembrane region" description="Helical" evidence="16">
    <location>
        <begin position="248"/>
        <end position="271"/>
    </location>
</feature>
<dbReference type="Proteomes" id="UP000835206">
    <property type="component" value="Chromosome 15"/>
</dbReference>
<evidence type="ECO:0000256" key="10">
    <source>
        <dbReference type="ARBA" id="ARBA00036651"/>
    </source>
</evidence>
<protein>
    <recommendedName>
        <fullName evidence="13">diacylglycerol cholinephosphotransferase</fullName>
        <ecNumber evidence="13">2.7.8.2</ecNumber>
    </recommendedName>
</protein>
<keyword evidence="4 16" id="KW-0812">Transmembrane</keyword>
<gene>
    <name evidence="18" type="primary">LOC100648463</name>
</gene>
<dbReference type="GeneID" id="100648463"/>
<comment type="catalytic activity">
    <reaction evidence="11">
        <text>1-hexadecanoyl-2-(9Z-octadecenoyl)-sn-glycerol + CDP-choline = 1-hexadecanoyl-2-(9Z-octadecenoyl)-sn-glycero-3-phosphocholine + CMP + H(+)</text>
        <dbReference type="Rhea" id="RHEA:54244"/>
        <dbReference type="ChEBI" id="CHEBI:15378"/>
        <dbReference type="ChEBI" id="CHEBI:58779"/>
        <dbReference type="ChEBI" id="CHEBI:60377"/>
        <dbReference type="ChEBI" id="CHEBI:73001"/>
        <dbReference type="ChEBI" id="CHEBI:75466"/>
    </reaction>
    <physiologicalReaction direction="left-to-right" evidence="11">
        <dbReference type="Rhea" id="RHEA:54245"/>
    </physiologicalReaction>
</comment>
<dbReference type="PANTHER" id="PTHR10414">
    <property type="entry name" value="ETHANOLAMINEPHOSPHOTRANSFERASE"/>
    <property type="match status" value="1"/>
</dbReference>
<keyword evidence="7" id="KW-0443">Lipid metabolism</keyword>
<dbReference type="PANTHER" id="PTHR10414:SF37">
    <property type="entry name" value="BB IN A BOXCAR, ISOFORM C"/>
    <property type="match status" value="1"/>
</dbReference>
<evidence type="ECO:0000256" key="11">
    <source>
        <dbReference type="ARBA" id="ARBA00036890"/>
    </source>
</evidence>
<evidence type="ECO:0000256" key="5">
    <source>
        <dbReference type="ARBA" id="ARBA00022989"/>
    </source>
</evidence>
<feature type="transmembrane region" description="Helical" evidence="16">
    <location>
        <begin position="283"/>
        <end position="302"/>
    </location>
</feature>
<proteinExistence type="inferred from homology"/>
<evidence type="ECO:0000313" key="17">
    <source>
        <dbReference type="Proteomes" id="UP000835206"/>
    </source>
</evidence>
<accession>A0A9B2MPZ8</accession>
<dbReference type="GO" id="GO:0004142">
    <property type="term" value="F:diacylglycerol cholinephosphotransferase activity"/>
    <property type="evidence" value="ECO:0007669"/>
    <property type="project" value="UniProtKB-EC"/>
</dbReference>
<dbReference type="GO" id="GO:0004307">
    <property type="term" value="F:ethanolaminephosphotransferase activity"/>
    <property type="evidence" value="ECO:0007669"/>
    <property type="project" value="TreeGrafter"/>
</dbReference>
<comment type="catalytic activity">
    <reaction evidence="10">
        <text>1,2-dioctanoyl-sn-glycerol + CDP-choline = 1,2-dioctanoyl-sn-glycero-3-phosphocholine + CMP + H(+)</text>
        <dbReference type="Rhea" id="RHEA:54232"/>
        <dbReference type="ChEBI" id="CHEBI:15378"/>
        <dbReference type="ChEBI" id="CHEBI:58779"/>
        <dbReference type="ChEBI" id="CHEBI:60377"/>
        <dbReference type="ChEBI" id="CHEBI:76979"/>
        <dbReference type="ChEBI" id="CHEBI:78228"/>
    </reaction>
    <physiologicalReaction direction="left-to-right" evidence="10">
        <dbReference type="Rhea" id="RHEA:54233"/>
    </physiologicalReaction>
</comment>
<name>A0A9B2MPZ8_BOMTE</name>
<comment type="subcellular location">
    <subcellularLocation>
        <location evidence="1">Membrane</location>
        <topology evidence="1">Multi-pass membrane protein</topology>
    </subcellularLocation>
</comment>
<keyword evidence="6 16" id="KW-0472">Membrane</keyword>
<evidence type="ECO:0000256" key="4">
    <source>
        <dbReference type="ARBA" id="ARBA00022692"/>
    </source>
</evidence>
<keyword evidence="8" id="KW-1208">Phospholipid metabolism</keyword>
<dbReference type="PROSITE" id="PS00379">
    <property type="entry name" value="CDP_ALCOHOL_P_TRANSF"/>
    <property type="match status" value="1"/>
</dbReference>
<evidence type="ECO:0000256" key="7">
    <source>
        <dbReference type="ARBA" id="ARBA00023209"/>
    </source>
</evidence>
<feature type="transmembrane region" description="Helical" evidence="16">
    <location>
        <begin position="118"/>
        <end position="141"/>
    </location>
</feature>
<dbReference type="InterPro" id="IPR048254">
    <property type="entry name" value="CDP_ALCOHOL_P_TRANSF_CS"/>
</dbReference>
<evidence type="ECO:0000256" key="15">
    <source>
        <dbReference type="RuleBase" id="RU003750"/>
    </source>
</evidence>
<dbReference type="GO" id="GO:0006646">
    <property type="term" value="P:phosphatidylethanolamine biosynthetic process"/>
    <property type="evidence" value="ECO:0007669"/>
    <property type="project" value="TreeGrafter"/>
</dbReference>
<evidence type="ECO:0000256" key="3">
    <source>
        <dbReference type="ARBA" id="ARBA00022679"/>
    </source>
</evidence>
<evidence type="ECO:0000313" key="18">
    <source>
        <dbReference type="RefSeq" id="XP_012172780.1"/>
    </source>
</evidence>
<dbReference type="InterPro" id="IPR014472">
    <property type="entry name" value="CHOPT"/>
</dbReference>